<feature type="non-terminal residue" evidence="1">
    <location>
        <position position="37"/>
    </location>
</feature>
<proteinExistence type="predicted"/>
<protein>
    <submittedName>
        <fullName evidence="1">Uncharacterized protein</fullName>
    </submittedName>
</protein>
<dbReference type="Proteomes" id="UP000663828">
    <property type="component" value="Unassembled WGS sequence"/>
</dbReference>
<organism evidence="1 2">
    <name type="scientific">Adineta ricciae</name>
    <name type="common">Rotifer</name>
    <dbReference type="NCBI Taxonomy" id="249248"/>
    <lineage>
        <taxon>Eukaryota</taxon>
        <taxon>Metazoa</taxon>
        <taxon>Spiralia</taxon>
        <taxon>Gnathifera</taxon>
        <taxon>Rotifera</taxon>
        <taxon>Eurotatoria</taxon>
        <taxon>Bdelloidea</taxon>
        <taxon>Adinetida</taxon>
        <taxon>Adinetidae</taxon>
        <taxon>Adineta</taxon>
    </lineage>
</organism>
<keyword evidence="2" id="KW-1185">Reference proteome</keyword>
<sequence>MSVASSSIFESSTQVSTGFACDNCRDIIDRIQWKRCK</sequence>
<accession>A0A816AEM8</accession>
<gene>
    <name evidence="1" type="ORF">XAT740_LOCUS46976</name>
</gene>
<name>A0A816AEM8_ADIRI</name>
<dbReference type="EMBL" id="CAJNOR010006421">
    <property type="protein sequence ID" value="CAF1594859.1"/>
    <property type="molecule type" value="Genomic_DNA"/>
</dbReference>
<evidence type="ECO:0000313" key="1">
    <source>
        <dbReference type="EMBL" id="CAF1594859.1"/>
    </source>
</evidence>
<evidence type="ECO:0000313" key="2">
    <source>
        <dbReference type="Proteomes" id="UP000663828"/>
    </source>
</evidence>
<comment type="caution">
    <text evidence="1">The sequence shown here is derived from an EMBL/GenBank/DDBJ whole genome shotgun (WGS) entry which is preliminary data.</text>
</comment>
<reference evidence="1" key="1">
    <citation type="submission" date="2021-02" db="EMBL/GenBank/DDBJ databases">
        <authorList>
            <person name="Nowell W R."/>
        </authorList>
    </citation>
    <scope>NUCLEOTIDE SEQUENCE</scope>
</reference>
<dbReference type="AlphaFoldDB" id="A0A816AEM8"/>